<reference evidence="2" key="1">
    <citation type="submission" date="2018-02" db="EMBL/GenBank/DDBJ databases">
        <title>Rhizophora mucronata_Transcriptome.</title>
        <authorList>
            <person name="Meera S.P."/>
            <person name="Sreeshan A."/>
            <person name="Augustine A."/>
        </authorList>
    </citation>
    <scope>NUCLEOTIDE SEQUENCE</scope>
    <source>
        <tissue evidence="2">Leaf</tissue>
    </source>
</reference>
<evidence type="ECO:0000313" key="2">
    <source>
        <dbReference type="EMBL" id="MBW87507.1"/>
    </source>
</evidence>
<feature type="transmembrane region" description="Helical" evidence="1">
    <location>
        <begin position="42"/>
        <end position="60"/>
    </location>
</feature>
<protein>
    <submittedName>
        <fullName evidence="2">Uncharacterized protein</fullName>
    </submittedName>
</protein>
<dbReference type="EMBL" id="GGEC01007024">
    <property type="protein sequence ID" value="MBW87507.1"/>
    <property type="molecule type" value="Transcribed_RNA"/>
</dbReference>
<dbReference type="AlphaFoldDB" id="A0A2P2J263"/>
<name>A0A2P2J263_RHIMU</name>
<proteinExistence type="predicted"/>
<organism evidence="2">
    <name type="scientific">Rhizophora mucronata</name>
    <name type="common">Asiatic mangrove</name>
    <dbReference type="NCBI Taxonomy" id="61149"/>
    <lineage>
        <taxon>Eukaryota</taxon>
        <taxon>Viridiplantae</taxon>
        <taxon>Streptophyta</taxon>
        <taxon>Embryophyta</taxon>
        <taxon>Tracheophyta</taxon>
        <taxon>Spermatophyta</taxon>
        <taxon>Magnoliopsida</taxon>
        <taxon>eudicotyledons</taxon>
        <taxon>Gunneridae</taxon>
        <taxon>Pentapetalae</taxon>
        <taxon>rosids</taxon>
        <taxon>fabids</taxon>
        <taxon>Malpighiales</taxon>
        <taxon>Rhizophoraceae</taxon>
        <taxon>Rhizophora</taxon>
    </lineage>
</organism>
<keyword evidence="1" id="KW-0472">Membrane</keyword>
<evidence type="ECO:0000256" key="1">
    <source>
        <dbReference type="SAM" id="Phobius"/>
    </source>
</evidence>
<sequence>MLTLRETVSMLMLFWELQWLTCLQNVEMWRWLSLCLKPWRKGISACGIQLFMVLAFMVMAKKH</sequence>
<accession>A0A2P2J263</accession>
<keyword evidence="1" id="KW-1133">Transmembrane helix</keyword>
<keyword evidence="1" id="KW-0812">Transmembrane</keyword>